<organism evidence="3 4">
    <name type="scientific">Carnegiea gigantea</name>
    <dbReference type="NCBI Taxonomy" id="171969"/>
    <lineage>
        <taxon>Eukaryota</taxon>
        <taxon>Viridiplantae</taxon>
        <taxon>Streptophyta</taxon>
        <taxon>Embryophyta</taxon>
        <taxon>Tracheophyta</taxon>
        <taxon>Spermatophyta</taxon>
        <taxon>Magnoliopsida</taxon>
        <taxon>eudicotyledons</taxon>
        <taxon>Gunneridae</taxon>
        <taxon>Pentapetalae</taxon>
        <taxon>Caryophyllales</taxon>
        <taxon>Cactineae</taxon>
        <taxon>Cactaceae</taxon>
        <taxon>Cactoideae</taxon>
        <taxon>Echinocereeae</taxon>
        <taxon>Carnegiea</taxon>
    </lineage>
</organism>
<dbReference type="Pfam" id="PF08547">
    <property type="entry name" value="CIA30"/>
    <property type="match status" value="1"/>
</dbReference>
<name>A0A9Q1QHA3_9CARY</name>
<evidence type="ECO:0000259" key="2">
    <source>
        <dbReference type="Pfam" id="PF08547"/>
    </source>
</evidence>
<comment type="similarity">
    <text evidence="1">Belongs to the CIA30 family.</text>
</comment>
<dbReference type="InterPro" id="IPR039131">
    <property type="entry name" value="NDUFAF1"/>
</dbReference>
<protein>
    <recommendedName>
        <fullName evidence="2">NADH:ubiquinone oxidoreductase intermediate-associated protein 30 domain-containing protein</fullName>
    </recommendedName>
</protein>
<dbReference type="PANTHER" id="PTHR13194">
    <property type="entry name" value="COMPLEX I INTERMEDIATE-ASSOCIATED PROTEIN 30"/>
    <property type="match status" value="1"/>
</dbReference>
<dbReference type="GO" id="GO:0009570">
    <property type="term" value="C:chloroplast stroma"/>
    <property type="evidence" value="ECO:0007669"/>
    <property type="project" value="TreeGrafter"/>
</dbReference>
<dbReference type="AlphaFoldDB" id="A0A9Q1QHA3"/>
<dbReference type="GO" id="GO:0010257">
    <property type="term" value="P:NADH dehydrogenase complex assembly"/>
    <property type="evidence" value="ECO:0007669"/>
    <property type="project" value="TreeGrafter"/>
</dbReference>
<dbReference type="InterPro" id="IPR036291">
    <property type="entry name" value="NAD(P)-bd_dom_sf"/>
</dbReference>
<dbReference type="InterPro" id="IPR013857">
    <property type="entry name" value="NADH-UbQ_OxRdtase-assoc_prot30"/>
</dbReference>
<comment type="caution">
    <text evidence="3">The sequence shown here is derived from an EMBL/GenBank/DDBJ whole genome shotgun (WGS) entry which is preliminary data.</text>
</comment>
<dbReference type="EMBL" id="JAKOGI010000154">
    <property type="protein sequence ID" value="KAJ8441779.1"/>
    <property type="molecule type" value="Genomic_DNA"/>
</dbReference>
<reference evidence="3" key="1">
    <citation type="submission" date="2022-04" db="EMBL/GenBank/DDBJ databases">
        <title>Carnegiea gigantea Genome sequencing and assembly v2.</title>
        <authorList>
            <person name="Copetti D."/>
            <person name="Sanderson M.J."/>
            <person name="Burquez A."/>
            <person name="Wojciechowski M.F."/>
        </authorList>
    </citation>
    <scope>NUCLEOTIDE SEQUENCE</scope>
    <source>
        <strain evidence="3">SGP5-SGP5p</strain>
        <tissue evidence="3">Aerial part</tissue>
    </source>
</reference>
<keyword evidence="4" id="KW-1185">Reference proteome</keyword>
<dbReference type="SUPFAM" id="SSF51735">
    <property type="entry name" value="NAD(P)-binding Rossmann-fold domains"/>
    <property type="match status" value="1"/>
</dbReference>
<evidence type="ECO:0000313" key="3">
    <source>
        <dbReference type="EMBL" id="KAJ8441779.1"/>
    </source>
</evidence>
<dbReference type="Gene3D" id="3.40.50.720">
    <property type="entry name" value="NAD(P)-binding Rossmann-like Domain"/>
    <property type="match status" value="1"/>
</dbReference>
<dbReference type="InterPro" id="IPR008979">
    <property type="entry name" value="Galactose-bd-like_sf"/>
</dbReference>
<dbReference type="SUPFAM" id="SSF49785">
    <property type="entry name" value="Galactose-binding domain-like"/>
    <property type="match status" value="1"/>
</dbReference>
<feature type="domain" description="NADH:ubiquinone oxidoreductase intermediate-associated protein 30" evidence="2">
    <location>
        <begin position="286"/>
        <end position="391"/>
    </location>
</feature>
<proteinExistence type="inferred from homology"/>
<gene>
    <name evidence="3" type="ORF">Cgig2_009025</name>
</gene>
<dbReference type="PANTHER" id="PTHR13194:SF19">
    <property type="entry name" value="NAD(P)-BINDING ROSSMANN-FOLD SUPERFAMILY PROTEIN"/>
    <property type="match status" value="1"/>
</dbReference>
<evidence type="ECO:0000313" key="4">
    <source>
        <dbReference type="Proteomes" id="UP001153076"/>
    </source>
</evidence>
<dbReference type="GO" id="GO:0051082">
    <property type="term" value="F:unfolded protein binding"/>
    <property type="evidence" value="ECO:0007669"/>
    <property type="project" value="TreeGrafter"/>
</dbReference>
<dbReference type="Proteomes" id="UP001153076">
    <property type="component" value="Unassembled WGS sequence"/>
</dbReference>
<dbReference type="OrthoDB" id="426386at2759"/>
<evidence type="ECO:0000256" key="1">
    <source>
        <dbReference type="ARBA" id="ARBA00007884"/>
    </source>
</evidence>
<sequence>MTGDDLVCRYRSFRPYMIYRTLRSSIQYCCCCRVHVFWLCVVLYDHVLVTIAHKCDLQSTISTSRKGFCRSLYTGLPLVSLPKPFLRVGLDPLSHQKRLLYIPLRPHKIEIYAAGNQAWDFGRFVKTLYFFDAIPSPLKFIESLIGKLSGQSSTEPAKKMEPSGIVLVAGATGGVGRRVRNEEKARQMLGPDVDLIVADITKESTLLPEYFKGVRRVINTVSAIVGPKEGDTPDRQKYSQIKGDPPELVEYVGMRNLINAVRGRVGLRDGKLLFGLEGDLFKDLPWGALDDVVMGGVSQSAFIIDPKGGENGGPTGIFKGNVSTANNGGFASVRTKNFSVSEDLSPYDGLELRLKGDGRRYKLIVRTSSDWDTVGYTGSFDTVEGQWQSVSCIVICENLVECIIQFVIICKLVHSDKGGVLLIKACLSSANSVLCSAL</sequence>
<accession>A0A9Q1QHA3</accession>